<protein>
    <recommendedName>
        <fullName evidence="4">Molybdopterin molybdenumtransferase</fullName>
        <ecNumber evidence="4">2.10.1.1</ecNumber>
    </recommendedName>
</protein>
<dbReference type="AlphaFoldDB" id="A0A2R4W0H6"/>
<dbReference type="Gene3D" id="2.170.190.11">
    <property type="entry name" value="Molybdopterin biosynthesis moea protein, domain 3"/>
    <property type="match status" value="1"/>
</dbReference>
<dbReference type="SMART" id="SM00852">
    <property type="entry name" value="MoCF_biosynth"/>
    <property type="match status" value="1"/>
</dbReference>
<name>A0A2R4W0H6_THEAF</name>
<evidence type="ECO:0000313" key="8">
    <source>
        <dbReference type="Proteomes" id="UP000244792"/>
    </source>
</evidence>
<evidence type="ECO:0000256" key="1">
    <source>
        <dbReference type="ARBA" id="ARBA00002901"/>
    </source>
</evidence>
<dbReference type="InterPro" id="IPR005110">
    <property type="entry name" value="MoeA_linker/N"/>
</dbReference>
<evidence type="ECO:0000256" key="5">
    <source>
        <dbReference type="SAM" id="Phobius"/>
    </source>
</evidence>
<dbReference type="RefSeq" id="WP_199919926.1">
    <property type="nucleotide sequence ID" value="NZ_CP020921.1"/>
</dbReference>
<dbReference type="InterPro" id="IPR036425">
    <property type="entry name" value="MoaB/Mog-like_dom_sf"/>
</dbReference>
<keyword evidence="4" id="KW-0460">Magnesium</keyword>
<dbReference type="Pfam" id="PF00994">
    <property type="entry name" value="MoCF_biosynth"/>
    <property type="match status" value="1"/>
</dbReference>
<dbReference type="UniPathway" id="UPA00344"/>
<dbReference type="SUPFAM" id="SSF53218">
    <property type="entry name" value="Molybdenum cofactor biosynthesis proteins"/>
    <property type="match status" value="1"/>
</dbReference>
<dbReference type="Gene3D" id="3.90.105.10">
    <property type="entry name" value="Molybdopterin biosynthesis moea protein, domain 2"/>
    <property type="match status" value="1"/>
</dbReference>
<evidence type="ECO:0000256" key="2">
    <source>
        <dbReference type="ARBA" id="ARBA00010763"/>
    </source>
</evidence>
<keyword evidence="8" id="KW-1185">Reference proteome</keyword>
<comment type="pathway">
    <text evidence="4">Cofactor biosynthesis; molybdopterin biosynthesis.</text>
</comment>
<evidence type="ECO:0000256" key="4">
    <source>
        <dbReference type="RuleBase" id="RU365090"/>
    </source>
</evidence>
<reference evidence="7 8" key="1">
    <citation type="submission" date="2017-04" db="EMBL/GenBank/DDBJ databases">
        <title>Genomic insights into metabolism of Thermodesulfobium acidiphilum.</title>
        <authorList>
            <person name="Toshchakov S.V."/>
            <person name="Frolov E.N."/>
            <person name="Kublanov I.V."/>
            <person name="Samarov N.I."/>
            <person name="Novikov A."/>
            <person name="Lebedinsky A.V."/>
            <person name="Bonch-Osmolovskaya E.A."/>
            <person name="Chernyh N.A."/>
        </authorList>
    </citation>
    <scope>NUCLEOTIDE SEQUENCE [LARGE SCALE GENOMIC DNA]</scope>
    <source>
        <strain evidence="7 8">3127-1</strain>
    </source>
</reference>
<dbReference type="GO" id="GO:0061599">
    <property type="term" value="F:molybdopterin molybdotransferase activity"/>
    <property type="evidence" value="ECO:0007669"/>
    <property type="project" value="UniProtKB-UniRule"/>
</dbReference>
<evidence type="ECO:0000259" key="6">
    <source>
        <dbReference type="SMART" id="SM00852"/>
    </source>
</evidence>
<comment type="catalytic activity">
    <reaction evidence="3">
        <text>adenylyl-molybdopterin + molybdate = Mo-molybdopterin + AMP + H(+)</text>
        <dbReference type="Rhea" id="RHEA:35047"/>
        <dbReference type="ChEBI" id="CHEBI:15378"/>
        <dbReference type="ChEBI" id="CHEBI:36264"/>
        <dbReference type="ChEBI" id="CHEBI:62727"/>
        <dbReference type="ChEBI" id="CHEBI:71302"/>
        <dbReference type="ChEBI" id="CHEBI:456215"/>
        <dbReference type="EC" id="2.10.1.1"/>
    </reaction>
</comment>
<dbReference type="KEGG" id="taci:TDSAC_0895"/>
<dbReference type="Pfam" id="PF03453">
    <property type="entry name" value="MoeA_N"/>
    <property type="match status" value="1"/>
</dbReference>
<organism evidence="7 8">
    <name type="scientific">Thermodesulfobium acidiphilum</name>
    <dbReference type="NCBI Taxonomy" id="1794699"/>
    <lineage>
        <taxon>Bacteria</taxon>
        <taxon>Pseudomonadati</taxon>
        <taxon>Thermodesulfobiota</taxon>
        <taxon>Thermodesulfobiia</taxon>
        <taxon>Thermodesulfobiales</taxon>
        <taxon>Thermodesulfobiaceae</taxon>
        <taxon>Thermodesulfobium</taxon>
    </lineage>
</organism>
<evidence type="ECO:0000313" key="7">
    <source>
        <dbReference type="EMBL" id="AWB10252.1"/>
    </source>
</evidence>
<dbReference type="EC" id="2.10.1.1" evidence="4"/>
<dbReference type="InterPro" id="IPR036135">
    <property type="entry name" value="MoeA_linker/N_sf"/>
</dbReference>
<dbReference type="PANTHER" id="PTHR10192:SF5">
    <property type="entry name" value="GEPHYRIN"/>
    <property type="match status" value="1"/>
</dbReference>
<dbReference type="InterPro" id="IPR001453">
    <property type="entry name" value="MoaB/Mog_dom"/>
</dbReference>
<keyword evidence="4" id="KW-0500">Molybdenum</keyword>
<comment type="function">
    <text evidence="1 4">Catalyzes the insertion of molybdate into adenylated molybdopterin with the concomitant release of AMP.</text>
</comment>
<dbReference type="Gene3D" id="3.40.980.10">
    <property type="entry name" value="MoaB/Mog-like domain"/>
    <property type="match status" value="1"/>
</dbReference>
<dbReference type="GO" id="GO:0046872">
    <property type="term" value="F:metal ion binding"/>
    <property type="evidence" value="ECO:0007669"/>
    <property type="project" value="UniProtKB-UniRule"/>
</dbReference>
<dbReference type="SUPFAM" id="SSF63882">
    <property type="entry name" value="MoeA N-terminal region -like"/>
    <property type="match status" value="1"/>
</dbReference>
<comment type="cofactor">
    <cofactor evidence="4">
        <name>Mg(2+)</name>
        <dbReference type="ChEBI" id="CHEBI:18420"/>
    </cofactor>
</comment>
<dbReference type="Proteomes" id="UP000244792">
    <property type="component" value="Chromosome"/>
</dbReference>
<sequence length="380" mass="43638">MQEHKRNKRNYSEIVEELLKYLPSVGSQEVLSSDCVGEILSEDIILKENYPNCFISKYDGYLCKGNSPFKLIKEIYPKDELNFSIEEGCCVFLATGSAVKEIKEELKFFKIEDVDVKDSYIIPIADDTKNNWIKPGSELKSGEKIFSRGKKISYKDKFALELLNIRFVKVFKRLNLSIINTGSELVNESDEPNVTPLSSWIIAPIAQFDGFNVIHSGPIADEEYLLEEILEENLNSDIILFIGSTGKGKRDLIRGVLNKKANPIFEIFNTPVGKNSYAYLCENKLILGFSGIIQASVALYYLILRNLIFKQRKLPVENLADFCDFLEKPEIGRSNWYKSENIESGRIILKKCNFLNSEFLGFYFDEKLFIQRTNFFNQVF</sequence>
<dbReference type="PANTHER" id="PTHR10192">
    <property type="entry name" value="MOLYBDOPTERIN BIOSYNTHESIS PROTEIN"/>
    <property type="match status" value="1"/>
</dbReference>
<evidence type="ECO:0000256" key="3">
    <source>
        <dbReference type="ARBA" id="ARBA00047317"/>
    </source>
</evidence>
<dbReference type="EMBL" id="CP020921">
    <property type="protein sequence ID" value="AWB10252.1"/>
    <property type="molecule type" value="Genomic_DNA"/>
</dbReference>
<keyword evidence="4" id="KW-0808">Transferase</keyword>
<keyword evidence="4" id="KW-0479">Metal-binding</keyword>
<proteinExistence type="inferred from homology"/>
<dbReference type="GO" id="GO:0005737">
    <property type="term" value="C:cytoplasm"/>
    <property type="evidence" value="ECO:0007669"/>
    <property type="project" value="TreeGrafter"/>
</dbReference>
<keyword evidence="5" id="KW-1133">Transmembrane helix</keyword>
<gene>
    <name evidence="7" type="ORF">TDSAC_0895</name>
</gene>
<feature type="transmembrane region" description="Helical" evidence="5">
    <location>
        <begin position="285"/>
        <end position="304"/>
    </location>
</feature>
<comment type="similarity">
    <text evidence="2 4">Belongs to the MoeA family.</text>
</comment>
<keyword evidence="4" id="KW-0501">Molybdenum cofactor biosynthesis</keyword>
<dbReference type="GO" id="GO:0006777">
    <property type="term" value="P:Mo-molybdopterin cofactor biosynthetic process"/>
    <property type="evidence" value="ECO:0007669"/>
    <property type="project" value="UniProtKB-UniRule"/>
</dbReference>
<keyword evidence="5" id="KW-0472">Membrane</keyword>
<keyword evidence="5" id="KW-0812">Transmembrane</keyword>
<accession>A0A2R4W0H6</accession>
<dbReference type="InterPro" id="IPR038987">
    <property type="entry name" value="MoeA-like"/>
</dbReference>
<feature type="domain" description="MoaB/Mog" evidence="6">
    <location>
        <begin position="177"/>
        <end position="310"/>
    </location>
</feature>